<dbReference type="InterPro" id="IPR045324">
    <property type="entry name" value="Small_multidrug_res"/>
</dbReference>
<name>A0ABW2PS85_9BACL</name>
<evidence type="ECO:0000256" key="3">
    <source>
        <dbReference type="ARBA" id="ARBA00022475"/>
    </source>
</evidence>
<evidence type="ECO:0000256" key="6">
    <source>
        <dbReference type="ARBA" id="ARBA00023136"/>
    </source>
</evidence>
<protein>
    <submittedName>
        <fullName evidence="9">DMT family transporter</fullName>
    </submittedName>
</protein>
<accession>A0ABW2PS85</accession>
<dbReference type="InterPro" id="IPR037185">
    <property type="entry name" value="EmrE-like"/>
</dbReference>
<dbReference type="SUPFAM" id="SSF103481">
    <property type="entry name" value="Multidrug resistance efflux transporter EmrE"/>
    <property type="match status" value="1"/>
</dbReference>
<dbReference type="PANTHER" id="PTHR30561">
    <property type="entry name" value="SMR FAMILY PROTON-DEPENDENT DRUG EFFLUX TRANSPORTER SUGE"/>
    <property type="match status" value="1"/>
</dbReference>
<evidence type="ECO:0000256" key="8">
    <source>
        <dbReference type="SAM" id="Phobius"/>
    </source>
</evidence>
<keyword evidence="4 7" id="KW-0812">Transmembrane</keyword>
<dbReference type="Pfam" id="PF00893">
    <property type="entry name" value="Multi_Drug_Res"/>
    <property type="match status" value="1"/>
</dbReference>
<gene>
    <name evidence="9" type="ORF">ACFQRG_04395</name>
</gene>
<keyword evidence="5 8" id="KW-1133">Transmembrane helix</keyword>
<dbReference type="Proteomes" id="UP001596505">
    <property type="component" value="Unassembled WGS sequence"/>
</dbReference>
<comment type="similarity">
    <text evidence="7">Belongs to the drug/metabolite transporter (DMT) superfamily. Small multidrug resistance (SMR) (TC 2.A.7.1) family.</text>
</comment>
<dbReference type="RefSeq" id="WP_380964077.1">
    <property type="nucleotide sequence ID" value="NZ_JBHTCO010000004.1"/>
</dbReference>
<dbReference type="Gene3D" id="1.10.3730.20">
    <property type="match status" value="1"/>
</dbReference>
<comment type="subcellular location">
    <subcellularLocation>
        <location evidence="1 7">Cell membrane</location>
        <topology evidence="1 7">Multi-pass membrane protein</topology>
    </subcellularLocation>
</comment>
<organism evidence="9 10">
    <name type="scientific">Scopulibacillus cellulosilyticus</name>
    <dbReference type="NCBI Taxonomy" id="2665665"/>
    <lineage>
        <taxon>Bacteria</taxon>
        <taxon>Bacillati</taxon>
        <taxon>Bacillota</taxon>
        <taxon>Bacilli</taxon>
        <taxon>Bacillales</taxon>
        <taxon>Sporolactobacillaceae</taxon>
        <taxon>Scopulibacillus</taxon>
    </lineage>
</organism>
<evidence type="ECO:0000256" key="2">
    <source>
        <dbReference type="ARBA" id="ARBA00022448"/>
    </source>
</evidence>
<keyword evidence="3" id="KW-1003">Cell membrane</keyword>
<comment type="caution">
    <text evidence="9">The sequence shown here is derived from an EMBL/GenBank/DDBJ whole genome shotgun (WGS) entry which is preliminary data.</text>
</comment>
<keyword evidence="10" id="KW-1185">Reference proteome</keyword>
<keyword evidence="6 8" id="KW-0472">Membrane</keyword>
<feature type="transmembrane region" description="Helical" evidence="8">
    <location>
        <begin position="54"/>
        <end position="75"/>
    </location>
</feature>
<evidence type="ECO:0000313" key="10">
    <source>
        <dbReference type="Proteomes" id="UP001596505"/>
    </source>
</evidence>
<sequence>MSWLLIVVAGLLEIVWATGLKYADSLIVWAGVIIIIIISFIMMIRAFKEIPVTIGYTVFVGIGAIGTFIVGIFLGEPVSNSQIFFLAFLLIGVIGMKASTGKKESSTERGNQ</sequence>
<dbReference type="PANTHER" id="PTHR30561:SF0">
    <property type="entry name" value="GUANIDINIUM EXPORTER"/>
    <property type="match status" value="1"/>
</dbReference>
<feature type="transmembrane region" description="Helical" evidence="8">
    <location>
        <begin position="81"/>
        <end position="99"/>
    </location>
</feature>
<reference evidence="10" key="1">
    <citation type="journal article" date="2019" name="Int. J. Syst. Evol. Microbiol.">
        <title>The Global Catalogue of Microorganisms (GCM) 10K type strain sequencing project: providing services to taxonomists for standard genome sequencing and annotation.</title>
        <authorList>
            <consortium name="The Broad Institute Genomics Platform"/>
            <consortium name="The Broad Institute Genome Sequencing Center for Infectious Disease"/>
            <person name="Wu L."/>
            <person name="Ma J."/>
        </authorList>
    </citation>
    <scope>NUCLEOTIDE SEQUENCE [LARGE SCALE GENOMIC DNA]</scope>
    <source>
        <strain evidence="10">CGMCC 1.16305</strain>
    </source>
</reference>
<keyword evidence="2" id="KW-0813">Transport</keyword>
<dbReference type="InterPro" id="IPR000390">
    <property type="entry name" value="Small_drug/metabolite_transptr"/>
</dbReference>
<evidence type="ECO:0000313" key="9">
    <source>
        <dbReference type="EMBL" id="MFC7392214.1"/>
    </source>
</evidence>
<evidence type="ECO:0000256" key="7">
    <source>
        <dbReference type="RuleBase" id="RU003942"/>
    </source>
</evidence>
<evidence type="ECO:0000256" key="4">
    <source>
        <dbReference type="ARBA" id="ARBA00022692"/>
    </source>
</evidence>
<dbReference type="EMBL" id="JBHTCO010000004">
    <property type="protein sequence ID" value="MFC7392214.1"/>
    <property type="molecule type" value="Genomic_DNA"/>
</dbReference>
<proteinExistence type="inferred from homology"/>
<evidence type="ECO:0000256" key="1">
    <source>
        <dbReference type="ARBA" id="ARBA00004651"/>
    </source>
</evidence>
<evidence type="ECO:0000256" key="5">
    <source>
        <dbReference type="ARBA" id="ARBA00022989"/>
    </source>
</evidence>
<feature type="transmembrane region" description="Helical" evidence="8">
    <location>
        <begin position="27"/>
        <end position="47"/>
    </location>
</feature>